<evidence type="ECO:0000259" key="3">
    <source>
        <dbReference type="Pfam" id="PF00881"/>
    </source>
</evidence>
<organism evidence="4">
    <name type="scientific">Mariniphaga anaerophila</name>
    <dbReference type="NCBI Taxonomy" id="1484053"/>
    <lineage>
        <taxon>Bacteria</taxon>
        <taxon>Pseudomonadati</taxon>
        <taxon>Bacteroidota</taxon>
        <taxon>Bacteroidia</taxon>
        <taxon>Marinilabiliales</taxon>
        <taxon>Prolixibacteraceae</taxon>
        <taxon>Mariniphaga</taxon>
    </lineage>
</organism>
<gene>
    <name evidence="4" type="ORF">ENN90_04245</name>
</gene>
<proteinExistence type="inferred from homology"/>
<dbReference type="SUPFAM" id="SSF55469">
    <property type="entry name" value="FMN-dependent nitroreductase-like"/>
    <property type="match status" value="1"/>
</dbReference>
<comment type="similarity">
    <text evidence="1">Belongs to the nitroreductase family.</text>
</comment>
<evidence type="ECO:0000313" key="4">
    <source>
        <dbReference type="EMBL" id="HDR50818.1"/>
    </source>
</evidence>
<name>A0A831LJN2_9BACT</name>
<sequence>MDFSELISIRQSVRKYQDKPVEPEKLEKLIESVRLAPSACNSQPWKLVIVDQPELKNEIAQATFSKLVSFNKFAVQAPVIAVLVIEKAKLIAQIGGSIKNMEYPQIDIGIAAEHFCLQAAELGLGTCMIGWFNEIKIKTLLHIPRQKRIGLLITLGYPPDGYKKRQKIRKKTNDICSFNVYE</sequence>
<dbReference type="InterPro" id="IPR000415">
    <property type="entry name" value="Nitroreductase-like"/>
</dbReference>
<feature type="domain" description="Nitroreductase" evidence="3">
    <location>
        <begin position="10"/>
        <end position="157"/>
    </location>
</feature>
<evidence type="ECO:0000256" key="2">
    <source>
        <dbReference type="ARBA" id="ARBA00023002"/>
    </source>
</evidence>
<dbReference type="GO" id="GO:0016491">
    <property type="term" value="F:oxidoreductase activity"/>
    <property type="evidence" value="ECO:0007669"/>
    <property type="project" value="UniProtKB-KW"/>
</dbReference>
<dbReference type="InterPro" id="IPR029479">
    <property type="entry name" value="Nitroreductase"/>
</dbReference>
<dbReference type="Pfam" id="PF00881">
    <property type="entry name" value="Nitroreductase"/>
    <property type="match status" value="1"/>
</dbReference>
<dbReference type="AlphaFoldDB" id="A0A831LJN2"/>
<comment type="caution">
    <text evidence="4">The sequence shown here is derived from an EMBL/GenBank/DDBJ whole genome shotgun (WGS) entry which is preliminary data.</text>
</comment>
<dbReference type="PANTHER" id="PTHR43673">
    <property type="entry name" value="NAD(P)H NITROREDUCTASE YDGI-RELATED"/>
    <property type="match status" value="1"/>
</dbReference>
<evidence type="ECO:0000256" key="1">
    <source>
        <dbReference type="ARBA" id="ARBA00007118"/>
    </source>
</evidence>
<dbReference type="PANTHER" id="PTHR43673:SF10">
    <property type="entry name" value="NADH DEHYDROGENASE_NAD(P)H NITROREDUCTASE XCC3605-RELATED"/>
    <property type="match status" value="1"/>
</dbReference>
<dbReference type="EMBL" id="DSDK01000236">
    <property type="protein sequence ID" value="HDR50818.1"/>
    <property type="molecule type" value="Genomic_DNA"/>
</dbReference>
<reference evidence="4" key="1">
    <citation type="journal article" date="2020" name="mSystems">
        <title>Genome- and Community-Level Interaction Insights into Carbon Utilization and Element Cycling Functions of Hydrothermarchaeota in Hydrothermal Sediment.</title>
        <authorList>
            <person name="Zhou Z."/>
            <person name="Liu Y."/>
            <person name="Xu W."/>
            <person name="Pan J."/>
            <person name="Luo Z.H."/>
            <person name="Li M."/>
        </authorList>
    </citation>
    <scope>NUCLEOTIDE SEQUENCE [LARGE SCALE GENOMIC DNA]</scope>
    <source>
        <strain evidence="4">SpSt-1217</strain>
    </source>
</reference>
<dbReference type="Gene3D" id="3.40.109.10">
    <property type="entry name" value="NADH Oxidase"/>
    <property type="match status" value="1"/>
</dbReference>
<protein>
    <submittedName>
        <fullName evidence="4">NAD(P)H nitroreductase</fullName>
    </submittedName>
</protein>
<accession>A0A831LJN2</accession>
<dbReference type="Proteomes" id="UP000886047">
    <property type="component" value="Unassembled WGS sequence"/>
</dbReference>
<keyword evidence="2" id="KW-0560">Oxidoreductase</keyword>